<proteinExistence type="predicted"/>
<accession>A0ACD3SP16</accession>
<sequence length="514" mass="55664">MVAALQYGDERIEGAEIARRAACVASGLRSIGIGEDAVVALVMRNAPALFEITLACNRIGAFHCPIDWRFKVDELSYILHDSGARAVFIDADLLAALAPAIPLGVTVIAVEPAPLALQAYRNVASAAVHDPAAPPVTHYAAWRDAQIPDTGPECRPRGRFAYTSGTTGKPKGVRRIAEGLHPEQPRLLRETVKATFDYESDARVHLSAPLYHGAPNLYGVQAMLTAALVVLDPRFDAEGTLRAIARHRITHLYLVPTMCVRLLALPDDVKARYDLSSVRFVACTGAPFAPPVKEAMIAWWGPVINESYASSETGMVTVISSADALRKPGSVGRPVSAAEVRIYDDAGRRLGPGQTGNIHVRQPAYADFTYHNRPEARAEIDREGLACVGDIGYLDDEGFLFICDRKSDMVISGGVNIYPAEVENALAGMPGVADCAVFGVPHAEFGEALVAVIEPTPGVPVDVEAARAWLKARLASYKVPKRIELMNALPRQESGKIHKRRLRDAYWQDAGRRI</sequence>
<name>A0ACD3SP16_9BURK</name>
<dbReference type="EMBL" id="AKCV02000017">
    <property type="protein sequence ID" value="TMS57955.1"/>
    <property type="molecule type" value="Genomic_DNA"/>
</dbReference>
<evidence type="ECO:0000313" key="2">
    <source>
        <dbReference type="Proteomes" id="UP000004277"/>
    </source>
</evidence>
<gene>
    <name evidence="1" type="ORF">MW7_010840</name>
</gene>
<keyword evidence="2" id="KW-1185">Reference proteome</keyword>
<reference evidence="1" key="1">
    <citation type="submission" date="2019-05" db="EMBL/GenBank/DDBJ databases">
        <title>Revised genome assembly of Burkholderiaceae (previously Ralstonia) sp. PBA.</title>
        <authorList>
            <person name="Gan H.M."/>
        </authorList>
    </citation>
    <scope>NUCLEOTIDE SEQUENCE</scope>
    <source>
        <strain evidence="1">PBA</strain>
    </source>
</reference>
<dbReference type="Proteomes" id="UP000004277">
    <property type="component" value="Unassembled WGS sequence"/>
</dbReference>
<protein>
    <submittedName>
        <fullName evidence="1">AMP-binding protein</fullName>
    </submittedName>
</protein>
<organism evidence="1 2">
    <name type="scientific">Imbroritus primus</name>
    <dbReference type="NCBI Taxonomy" id="3058603"/>
    <lineage>
        <taxon>Bacteria</taxon>
        <taxon>Pseudomonadati</taxon>
        <taxon>Pseudomonadota</taxon>
        <taxon>Betaproteobacteria</taxon>
        <taxon>Burkholderiales</taxon>
        <taxon>Burkholderiaceae</taxon>
        <taxon>Imbroritus</taxon>
    </lineage>
</organism>
<evidence type="ECO:0000313" key="1">
    <source>
        <dbReference type="EMBL" id="TMS57955.1"/>
    </source>
</evidence>
<comment type="caution">
    <text evidence="1">The sequence shown here is derived from an EMBL/GenBank/DDBJ whole genome shotgun (WGS) entry which is preliminary data.</text>
</comment>